<dbReference type="Pfam" id="PF03772">
    <property type="entry name" value="Competence"/>
    <property type="match status" value="1"/>
</dbReference>
<feature type="transmembrane region" description="Helical" evidence="6">
    <location>
        <begin position="26"/>
        <end position="48"/>
    </location>
</feature>
<name>A0A810PV01_9FIRM</name>
<dbReference type="InterPro" id="IPR036866">
    <property type="entry name" value="RibonucZ/Hydroxyglut_hydro"/>
</dbReference>
<evidence type="ECO:0000313" key="9">
    <source>
        <dbReference type="Proteomes" id="UP000681343"/>
    </source>
</evidence>
<evidence type="ECO:0000256" key="1">
    <source>
        <dbReference type="ARBA" id="ARBA00004651"/>
    </source>
</evidence>
<dbReference type="PANTHER" id="PTHR30619:SF1">
    <property type="entry name" value="RECOMBINATION PROTEIN 2"/>
    <property type="match status" value="1"/>
</dbReference>
<evidence type="ECO:0000313" key="8">
    <source>
        <dbReference type="EMBL" id="BCK77942.1"/>
    </source>
</evidence>
<feature type="transmembrane region" description="Helical" evidence="6">
    <location>
        <begin position="468"/>
        <end position="486"/>
    </location>
</feature>
<dbReference type="SUPFAM" id="SSF56281">
    <property type="entry name" value="Metallo-hydrolase/oxidoreductase"/>
    <property type="match status" value="1"/>
</dbReference>
<protein>
    <recommendedName>
        <fullName evidence="7">Metallo-beta-lactamase domain-containing protein</fullName>
    </recommendedName>
</protein>
<dbReference type="AlphaFoldDB" id="A0A810PV01"/>
<dbReference type="Proteomes" id="UP000681343">
    <property type="component" value="Chromosome"/>
</dbReference>
<dbReference type="GO" id="GO:0005886">
    <property type="term" value="C:plasma membrane"/>
    <property type="evidence" value="ECO:0007669"/>
    <property type="project" value="UniProtKB-SubCell"/>
</dbReference>
<evidence type="ECO:0000259" key="7">
    <source>
        <dbReference type="SMART" id="SM00849"/>
    </source>
</evidence>
<gene>
    <name evidence="8" type="ORF">MM35RIKEN_01340</name>
</gene>
<feature type="transmembrane region" description="Helical" evidence="6">
    <location>
        <begin position="55"/>
        <end position="74"/>
    </location>
</feature>
<evidence type="ECO:0000256" key="5">
    <source>
        <dbReference type="ARBA" id="ARBA00023136"/>
    </source>
</evidence>
<keyword evidence="3 6" id="KW-0812">Transmembrane</keyword>
<evidence type="ECO:0000256" key="3">
    <source>
        <dbReference type="ARBA" id="ARBA00022692"/>
    </source>
</evidence>
<keyword evidence="9" id="KW-1185">Reference proteome</keyword>
<feature type="transmembrane region" description="Helical" evidence="6">
    <location>
        <begin position="413"/>
        <end position="438"/>
    </location>
</feature>
<evidence type="ECO:0000256" key="6">
    <source>
        <dbReference type="SAM" id="Phobius"/>
    </source>
</evidence>
<feature type="domain" description="Metallo-beta-lactamase" evidence="7">
    <location>
        <begin position="529"/>
        <end position="724"/>
    </location>
</feature>
<feature type="transmembrane region" description="Helical" evidence="6">
    <location>
        <begin position="445"/>
        <end position="462"/>
    </location>
</feature>
<dbReference type="NCBIfam" id="TIGR00360">
    <property type="entry name" value="ComEC_N-term"/>
    <property type="match status" value="1"/>
</dbReference>
<dbReference type="Gene3D" id="3.60.15.10">
    <property type="entry name" value="Ribonuclease Z/Hydroxyacylglutathione hydrolase-like"/>
    <property type="match status" value="1"/>
</dbReference>
<dbReference type="NCBIfam" id="TIGR00361">
    <property type="entry name" value="ComEC_Rec2"/>
    <property type="match status" value="1"/>
</dbReference>
<feature type="transmembrane region" description="Helical" evidence="6">
    <location>
        <begin position="264"/>
        <end position="280"/>
    </location>
</feature>
<dbReference type="InterPro" id="IPR004797">
    <property type="entry name" value="Competence_ComEC/Rec2"/>
</dbReference>
<proteinExistence type="predicted"/>
<dbReference type="CDD" id="cd07731">
    <property type="entry name" value="ComA-like_MBL-fold"/>
    <property type="match status" value="1"/>
</dbReference>
<feature type="transmembrane region" description="Helical" evidence="6">
    <location>
        <begin position="370"/>
        <end position="393"/>
    </location>
</feature>
<dbReference type="GO" id="GO:0030420">
    <property type="term" value="P:establishment of competence for transformation"/>
    <property type="evidence" value="ECO:0007669"/>
    <property type="project" value="InterPro"/>
</dbReference>
<dbReference type="PANTHER" id="PTHR30619">
    <property type="entry name" value="DNA INTERNALIZATION/COMPETENCE PROTEIN COMEC/REC2"/>
    <property type="match status" value="1"/>
</dbReference>
<dbReference type="InterPro" id="IPR001279">
    <property type="entry name" value="Metallo-B-lactamas"/>
</dbReference>
<organism evidence="8 9">
    <name type="scientific">Vescimonas fastidiosa</name>
    <dbReference type="NCBI Taxonomy" id="2714353"/>
    <lineage>
        <taxon>Bacteria</taxon>
        <taxon>Bacillati</taxon>
        <taxon>Bacillota</taxon>
        <taxon>Clostridia</taxon>
        <taxon>Eubacteriales</taxon>
        <taxon>Oscillospiraceae</taxon>
        <taxon>Vescimonas</taxon>
    </lineage>
</organism>
<evidence type="ECO:0000256" key="4">
    <source>
        <dbReference type="ARBA" id="ARBA00022989"/>
    </source>
</evidence>
<feature type="transmembrane region" description="Helical" evidence="6">
    <location>
        <begin position="493"/>
        <end position="511"/>
    </location>
</feature>
<dbReference type="EMBL" id="AP023415">
    <property type="protein sequence ID" value="BCK77942.1"/>
    <property type="molecule type" value="Genomic_DNA"/>
</dbReference>
<dbReference type="InterPro" id="IPR004477">
    <property type="entry name" value="ComEC_N"/>
</dbReference>
<dbReference type="KEGG" id="vfa:MM35RIKEN_01340"/>
<dbReference type="InterPro" id="IPR052159">
    <property type="entry name" value="Competence_DNA_uptake"/>
</dbReference>
<keyword evidence="5 6" id="KW-0472">Membrane</keyword>
<feature type="transmembrane region" description="Helical" evidence="6">
    <location>
        <begin position="238"/>
        <end position="257"/>
    </location>
</feature>
<keyword evidence="4 6" id="KW-1133">Transmembrane helix</keyword>
<dbReference type="SMART" id="SM00849">
    <property type="entry name" value="Lactamase_B"/>
    <property type="match status" value="1"/>
</dbReference>
<comment type="subcellular location">
    <subcellularLocation>
        <location evidence="1">Cell membrane</location>
        <topology evidence="1">Multi-pass membrane protein</topology>
    </subcellularLocation>
</comment>
<feature type="transmembrane region" description="Helical" evidence="6">
    <location>
        <begin position="332"/>
        <end position="349"/>
    </location>
</feature>
<sequence length="761" mass="82141">MRTLAAIAFSFSAALALLCYLPEGAWAFWAAAGLAVLGGAALLLPALGKTKRLRLTLVLIALSLAAGLLYGRGWRHFIADPVREKCGGSHLFSATVCDWPQETDSGWRVTVRLTDARGAKAVCYLSDDAAGLEPGQMLLGEAYWQDASVIKGTEITTFTARGVFALLYCNTFPDVSPGSAGSVRYLPQHLARAMRDTISRVWPDETAAAILRAELLGDRSGIDTALSSRFSEAGVSHLFAVSGLHCAFLLTLLSLLVGPQRRRLLAAVGIAVLTVYMLMVGLTPSVVRACIMQFFLLLAPLFLRDADPPTSLASALLVILLWNPYAAQSVSLQLSFGAMLGLILVTPRVHDFFAGRIQPRKKPVRAAVSFLLSTLCSTLGAMVFTVPLTAYYFGVFSTVAPLTSLLCIPLASWNFMAGFLTALLGFVFLPAAQVLGYVCRVLTKLFLWVVDLACAIPYHALYTDTNPYLVWWLVFVYAVFLLCILSRERGRKYAFAAGVSVLTLVLCITLRTGEFRSDALTAVAVDVGQGASTLLRSGEDTILVDCGSSNRYKKPAQQVLSQLGSMGVERLSAVAVTHYHADHTNGLPELLERVAVDALYLPEIEDEYGVRDKLVALAAEKNIRVIFVTEQTEISLGAATVTVFPPVGKGDMNEQGLTYLCTSGDFDLLITGDMSGPTELALTQMYKLPDVEVLLVGHHGSKYSSQQEFLSKIEPDAAIISVGDNNYGHPTDAAISRLEAAGATVYRTDRQGCVTVTLHKQ</sequence>
<reference evidence="8" key="1">
    <citation type="submission" date="2020-09" db="EMBL/GenBank/DDBJ databases">
        <title>New species isolated from human feces.</title>
        <authorList>
            <person name="Kitahara M."/>
            <person name="Shigeno Y."/>
            <person name="Shime M."/>
            <person name="Matsumoto Y."/>
            <person name="Nakamura S."/>
            <person name="Motooka D."/>
            <person name="Fukuoka S."/>
            <person name="Nishikawa H."/>
            <person name="Benno Y."/>
        </authorList>
    </citation>
    <scope>NUCLEOTIDE SEQUENCE</scope>
    <source>
        <strain evidence="8">MM35</strain>
    </source>
</reference>
<evidence type="ECO:0000256" key="2">
    <source>
        <dbReference type="ARBA" id="ARBA00022475"/>
    </source>
</evidence>
<dbReference type="Pfam" id="PF00753">
    <property type="entry name" value="Lactamase_B"/>
    <property type="match status" value="1"/>
</dbReference>
<dbReference type="RefSeq" id="WP_212818419.1">
    <property type="nucleotide sequence ID" value="NZ_AP023415.1"/>
</dbReference>
<accession>A0A810PV01</accession>
<keyword evidence="2" id="KW-1003">Cell membrane</keyword>
<dbReference type="InterPro" id="IPR035681">
    <property type="entry name" value="ComA-like_MBL"/>
</dbReference>